<sequence length="224" mass="24642">MILFGGAADVGVYVRARSSSPNSAPRRPRLRGCAVSESTCKVEFSGIGSGVGSPRLREDPKDEWRFDEVELFVNEAISLLRSKAKAGWKVLGSLDGIKPSSAALRSRRWIKSGRRRMEVVPQAAATASLANPSGPVIVDILGGSNFECTSINFTNMEKRRNVISSVILMWKEDKVSKAVDDIEALQTRIFSKPSILRRTSLTKEYVVAFTSLENAFKVYNTTLL</sequence>
<accession>A0ACC0WSB7</accession>
<dbReference type="Proteomes" id="UP001163321">
    <property type="component" value="Chromosome 1"/>
</dbReference>
<evidence type="ECO:0000313" key="2">
    <source>
        <dbReference type="Proteomes" id="UP001163321"/>
    </source>
</evidence>
<gene>
    <name evidence="1" type="ORF">PsorP6_002283</name>
</gene>
<proteinExistence type="predicted"/>
<name>A0ACC0WSB7_9STRA</name>
<keyword evidence="2" id="KW-1185">Reference proteome</keyword>
<protein>
    <submittedName>
        <fullName evidence="1">Uncharacterized protein</fullName>
    </submittedName>
</protein>
<dbReference type="EMBL" id="CM047580">
    <property type="protein sequence ID" value="KAI9921759.1"/>
    <property type="molecule type" value="Genomic_DNA"/>
</dbReference>
<comment type="caution">
    <text evidence="1">The sequence shown here is derived from an EMBL/GenBank/DDBJ whole genome shotgun (WGS) entry which is preliminary data.</text>
</comment>
<evidence type="ECO:0000313" key="1">
    <source>
        <dbReference type="EMBL" id="KAI9921759.1"/>
    </source>
</evidence>
<reference evidence="1 2" key="1">
    <citation type="journal article" date="2022" name="bioRxiv">
        <title>The genome of the oomycete Peronosclerospora sorghi, a cosmopolitan pathogen of maize and sorghum, is inflated with dispersed pseudogenes.</title>
        <authorList>
            <person name="Fletcher K."/>
            <person name="Martin F."/>
            <person name="Isakeit T."/>
            <person name="Cavanaugh K."/>
            <person name="Magill C."/>
            <person name="Michelmore R."/>
        </authorList>
    </citation>
    <scope>NUCLEOTIDE SEQUENCE [LARGE SCALE GENOMIC DNA]</scope>
    <source>
        <strain evidence="1">P6</strain>
    </source>
</reference>
<organism evidence="1 2">
    <name type="scientific">Peronosclerospora sorghi</name>
    <dbReference type="NCBI Taxonomy" id="230839"/>
    <lineage>
        <taxon>Eukaryota</taxon>
        <taxon>Sar</taxon>
        <taxon>Stramenopiles</taxon>
        <taxon>Oomycota</taxon>
        <taxon>Peronosporomycetes</taxon>
        <taxon>Peronosporales</taxon>
        <taxon>Peronosporaceae</taxon>
        <taxon>Peronosclerospora</taxon>
    </lineage>
</organism>